<dbReference type="RefSeq" id="WP_386088329.1">
    <property type="nucleotide sequence ID" value="NZ_JBHRXN010000009.1"/>
</dbReference>
<accession>A0ABV7RAH4</accession>
<dbReference type="Proteomes" id="UP001595741">
    <property type="component" value="Unassembled WGS sequence"/>
</dbReference>
<dbReference type="EMBL" id="JBHRXN010000009">
    <property type="protein sequence ID" value="MFC3531200.1"/>
    <property type="molecule type" value="Genomic_DNA"/>
</dbReference>
<reference evidence="2" key="1">
    <citation type="journal article" date="2019" name="Int. J. Syst. Evol. Microbiol.">
        <title>The Global Catalogue of Microorganisms (GCM) 10K type strain sequencing project: providing services to taxonomists for standard genome sequencing and annotation.</title>
        <authorList>
            <consortium name="The Broad Institute Genomics Platform"/>
            <consortium name="The Broad Institute Genome Sequencing Center for Infectious Disease"/>
            <person name="Wu L."/>
            <person name="Ma J."/>
        </authorList>
    </citation>
    <scope>NUCLEOTIDE SEQUENCE [LARGE SCALE GENOMIC DNA]</scope>
    <source>
        <strain evidence="2">KCTC 42742</strain>
    </source>
</reference>
<organism evidence="1 2">
    <name type="scientific">Vogesella facilis</name>
    <dbReference type="NCBI Taxonomy" id="1655232"/>
    <lineage>
        <taxon>Bacteria</taxon>
        <taxon>Pseudomonadati</taxon>
        <taxon>Pseudomonadota</taxon>
        <taxon>Betaproteobacteria</taxon>
        <taxon>Neisseriales</taxon>
        <taxon>Chromobacteriaceae</taxon>
        <taxon>Vogesella</taxon>
    </lineage>
</organism>
<keyword evidence="2" id="KW-1185">Reference proteome</keyword>
<dbReference type="Gene3D" id="3.40.50.1240">
    <property type="entry name" value="Phosphoglycerate mutase-like"/>
    <property type="match status" value="1"/>
</dbReference>
<dbReference type="SUPFAM" id="SSF53254">
    <property type="entry name" value="Phosphoglycerate mutase-like"/>
    <property type="match status" value="1"/>
</dbReference>
<dbReference type="InterPro" id="IPR029033">
    <property type="entry name" value="His_PPase_superfam"/>
</dbReference>
<evidence type="ECO:0000313" key="1">
    <source>
        <dbReference type="EMBL" id="MFC3531200.1"/>
    </source>
</evidence>
<dbReference type="InterPro" id="IPR013078">
    <property type="entry name" value="His_Pase_superF_clade-1"/>
</dbReference>
<comment type="caution">
    <text evidence="1">The sequence shown here is derived from an EMBL/GenBank/DDBJ whole genome shotgun (WGS) entry which is preliminary data.</text>
</comment>
<evidence type="ECO:0000313" key="2">
    <source>
        <dbReference type="Proteomes" id="UP001595741"/>
    </source>
</evidence>
<gene>
    <name evidence="1" type="ORF">ACFOLG_03305</name>
</gene>
<protein>
    <submittedName>
        <fullName evidence="1">Histidine phosphatase family protein</fullName>
    </submittedName>
</protein>
<dbReference type="Pfam" id="PF00300">
    <property type="entry name" value="His_Phos_1"/>
    <property type="match status" value="1"/>
</dbReference>
<sequence>MTTRITLLCLPATAALRAGRFPADEPLDFEQTESIAGLAHVFSRSDQVLCSPARCAQHTARALGLVPTIEPALREVNYGRWAGRSLKEVAVSEPLEIASWLSDPELASHGGESISSAIERISQWLEHYRWVPGHTLIITHASVIKAVILHVLQAPSQAYWQLDISPLTQTILSVHQDQWRLKSSGAPVPAG</sequence>
<proteinExistence type="predicted"/>
<name>A0ABV7RAH4_9NEIS</name>